<dbReference type="SUPFAM" id="SSF53448">
    <property type="entry name" value="Nucleotide-diphospho-sugar transferases"/>
    <property type="match status" value="1"/>
</dbReference>
<accession>A0A6C0HKZ3</accession>
<proteinExistence type="predicted"/>
<dbReference type="InterPro" id="IPR011990">
    <property type="entry name" value="TPR-like_helical_dom_sf"/>
</dbReference>
<dbReference type="EMBL" id="MN739974">
    <property type="protein sequence ID" value="QHT80825.1"/>
    <property type="molecule type" value="Genomic_DNA"/>
</dbReference>
<reference evidence="1" key="1">
    <citation type="journal article" date="2020" name="Nature">
        <title>Giant virus diversity and host interactions through global metagenomics.</title>
        <authorList>
            <person name="Schulz F."/>
            <person name="Roux S."/>
            <person name="Paez-Espino D."/>
            <person name="Jungbluth S."/>
            <person name="Walsh D.A."/>
            <person name="Denef V.J."/>
            <person name="McMahon K.D."/>
            <person name="Konstantinidis K.T."/>
            <person name="Eloe-Fadrosh E.A."/>
            <person name="Kyrpides N.C."/>
            <person name="Woyke T."/>
        </authorList>
    </citation>
    <scope>NUCLEOTIDE SEQUENCE</scope>
    <source>
        <strain evidence="1">GVMAG-M-3300023184-121</strain>
    </source>
</reference>
<evidence type="ECO:0000313" key="1">
    <source>
        <dbReference type="EMBL" id="QHT80825.1"/>
    </source>
</evidence>
<name>A0A6C0HKZ3_9ZZZZ</name>
<dbReference type="AlphaFoldDB" id="A0A6C0HKZ3"/>
<organism evidence="1">
    <name type="scientific">viral metagenome</name>
    <dbReference type="NCBI Taxonomy" id="1070528"/>
    <lineage>
        <taxon>unclassified sequences</taxon>
        <taxon>metagenomes</taxon>
        <taxon>organismal metagenomes</taxon>
    </lineage>
</organism>
<protein>
    <submittedName>
        <fullName evidence="1">Uncharacterized protein</fullName>
    </submittedName>
</protein>
<dbReference type="InterPro" id="IPR029044">
    <property type="entry name" value="Nucleotide-diphossugar_trans"/>
</dbReference>
<sequence>MSKVTRMMIEEVDGNEVIEPTIAPIVKENLVQRDTPRAHNHNRIIFFNIMKNESKIIKRMLTHVLPHVDAVCLVDTGSTDNNVELAAEALEESGKPYQICLEPFRDFGWSRSLSIQKAQELCKTLGWDPETTYGFTIDCDMVLVVSPQFREYELKGDGHTIIQANGAIKYDNTRLMKMGHPWKCISRTHEYYGGGQTSRIPYEVIYIDDRNDGGARQDKFERDLRLLQLDIDENPKNDRAHFYMGQTLKDLGRFEEAISMFTKRIALGGWIEEVFYAHLQIGKCYDHLNKPHEMELWMNKAFEYYPKRAEPLYHLTRYFREKSQHYKAYHYYLKGKDIPYPKDDLLFVEHGVYNGLFPYEATILDCYVTGKSKQDSLADLIGYINKGFTHHIDNVWSNLPFYVEPLTSERYRGEYSRLVIKDHDEYRASSCCLIPYSNTDPLKRYVMNVRLVNYDITHTGAYIMRCPQNKVKTRNARLFLNASYQPTEERLVLKEEYERHESNIEGLEDVRLFRYQGQMRFTASCKNAAADGRIRMTLGTYHAEQGILQDVQLIEGPNRSECEKSWIFVEDTYLEKGKGKMNFIHGWNPFEIGAVEGDQLVIHTRYDTPSFFSRCRGSSPIVEYEGKLYCVTHIVRYSSPRVYSHMVLQFNKQMRLERYTIPFCFRNNKIEYCLGFHIKNETCFFVFSENDSSPGTIHVPLSNLRFTCTF</sequence>
<dbReference type="Gene3D" id="1.25.40.10">
    <property type="entry name" value="Tetratricopeptide repeat domain"/>
    <property type="match status" value="1"/>
</dbReference>
<dbReference type="SUPFAM" id="SSF48452">
    <property type="entry name" value="TPR-like"/>
    <property type="match status" value="1"/>
</dbReference>